<accession>A0A917HXI2</accession>
<dbReference type="EMBL" id="BMER01000004">
    <property type="protein sequence ID" value="GGG95831.1"/>
    <property type="molecule type" value="Genomic_DNA"/>
</dbReference>
<feature type="domain" description="DinB-like" evidence="1">
    <location>
        <begin position="29"/>
        <end position="148"/>
    </location>
</feature>
<evidence type="ECO:0000313" key="2">
    <source>
        <dbReference type="EMBL" id="GGG95831.1"/>
    </source>
</evidence>
<dbReference type="InterPro" id="IPR024775">
    <property type="entry name" value="DinB-like"/>
</dbReference>
<reference evidence="2" key="2">
    <citation type="submission" date="2020-09" db="EMBL/GenBank/DDBJ databases">
        <authorList>
            <person name="Sun Q."/>
            <person name="Zhou Y."/>
        </authorList>
    </citation>
    <scope>NUCLEOTIDE SEQUENCE</scope>
    <source>
        <strain evidence="2">CGMCC 1.12195</strain>
    </source>
</reference>
<proteinExistence type="predicted"/>
<dbReference type="AlphaFoldDB" id="A0A917HXI2"/>
<protein>
    <recommendedName>
        <fullName evidence="1">DinB-like domain-containing protein</fullName>
    </recommendedName>
</protein>
<evidence type="ECO:0000313" key="3">
    <source>
        <dbReference type="Proteomes" id="UP000660862"/>
    </source>
</evidence>
<dbReference type="RefSeq" id="WP_188507269.1">
    <property type="nucleotide sequence ID" value="NZ_BMER01000004.1"/>
</dbReference>
<dbReference type="SUPFAM" id="SSF109854">
    <property type="entry name" value="DinB/YfiT-like putative metalloenzymes"/>
    <property type="match status" value="1"/>
</dbReference>
<keyword evidence="3" id="KW-1185">Reference proteome</keyword>
<dbReference type="Gene3D" id="1.20.120.450">
    <property type="entry name" value="dinb family like domain"/>
    <property type="match status" value="1"/>
</dbReference>
<gene>
    <name evidence="2" type="ORF">GCM10007415_33820</name>
</gene>
<dbReference type="Proteomes" id="UP000660862">
    <property type="component" value="Unassembled WGS sequence"/>
</dbReference>
<dbReference type="InterPro" id="IPR034660">
    <property type="entry name" value="DinB/YfiT-like"/>
</dbReference>
<organism evidence="2 3">
    <name type="scientific">Parapedobacter pyrenivorans</name>
    <dbReference type="NCBI Taxonomy" id="1305674"/>
    <lineage>
        <taxon>Bacteria</taxon>
        <taxon>Pseudomonadati</taxon>
        <taxon>Bacteroidota</taxon>
        <taxon>Sphingobacteriia</taxon>
        <taxon>Sphingobacteriales</taxon>
        <taxon>Sphingobacteriaceae</taxon>
        <taxon>Parapedobacter</taxon>
    </lineage>
</organism>
<comment type="caution">
    <text evidence="2">The sequence shown here is derived from an EMBL/GenBank/DDBJ whole genome shotgun (WGS) entry which is preliminary data.</text>
</comment>
<reference evidence="2" key="1">
    <citation type="journal article" date="2014" name="Int. J. Syst. Evol. Microbiol.">
        <title>Complete genome sequence of Corynebacterium casei LMG S-19264T (=DSM 44701T), isolated from a smear-ripened cheese.</title>
        <authorList>
            <consortium name="US DOE Joint Genome Institute (JGI-PGF)"/>
            <person name="Walter F."/>
            <person name="Albersmeier A."/>
            <person name="Kalinowski J."/>
            <person name="Ruckert C."/>
        </authorList>
    </citation>
    <scope>NUCLEOTIDE SEQUENCE</scope>
    <source>
        <strain evidence="2">CGMCC 1.12195</strain>
    </source>
</reference>
<sequence length="165" mass="19508">MNNKLIQNIISQLLDVQEKENWLDENFKKKIESVGEDKVFQRPLPALHSIAELISHVLVWRIESIRKLEGMDANLTVDSPENWRTNDQLKEIGWPNLQKEFYQSIYTLIELLSDKDDTFLEKNYRDEYSFKYLIEGLIHHDLYHLGQLGITIKFLNLPNHTELGK</sequence>
<dbReference type="Pfam" id="PF12867">
    <property type="entry name" value="DinB_2"/>
    <property type="match status" value="1"/>
</dbReference>
<evidence type="ECO:0000259" key="1">
    <source>
        <dbReference type="Pfam" id="PF12867"/>
    </source>
</evidence>
<name>A0A917HXI2_9SPHI</name>